<evidence type="ECO:0000313" key="1">
    <source>
        <dbReference type="EMBL" id="MPL72431.1"/>
    </source>
</evidence>
<comment type="caution">
    <text evidence="1">The sequence shown here is derived from an EMBL/GenBank/DDBJ whole genome shotgun (WGS) entry which is preliminary data.</text>
</comment>
<sequence>MVPVYNFLDSIAPEPVSFTRIRGGKLEWGHNYKISKGDKLQEPQFFAIYRFPEGAEINIENSNYLFKIVQGNSLILTKQNGKKNKYKYLVTAIDRCRNESIPGRAISSSY</sequence>
<gene>
    <name evidence="1" type="ORF">SDC9_18216</name>
</gene>
<name>A0A644U3A0_9ZZZZ</name>
<dbReference type="EMBL" id="VSSQ01000066">
    <property type="protein sequence ID" value="MPL72431.1"/>
    <property type="molecule type" value="Genomic_DNA"/>
</dbReference>
<accession>A0A644U3A0</accession>
<dbReference type="AlphaFoldDB" id="A0A644U3A0"/>
<organism evidence="1">
    <name type="scientific">bioreactor metagenome</name>
    <dbReference type="NCBI Taxonomy" id="1076179"/>
    <lineage>
        <taxon>unclassified sequences</taxon>
        <taxon>metagenomes</taxon>
        <taxon>ecological metagenomes</taxon>
    </lineage>
</organism>
<protein>
    <submittedName>
        <fullName evidence="1">Uncharacterized protein</fullName>
    </submittedName>
</protein>
<proteinExistence type="predicted"/>
<reference evidence="1" key="1">
    <citation type="submission" date="2019-08" db="EMBL/GenBank/DDBJ databases">
        <authorList>
            <person name="Kucharzyk K."/>
            <person name="Murdoch R.W."/>
            <person name="Higgins S."/>
            <person name="Loffler F."/>
        </authorList>
    </citation>
    <scope>NUCLEOTIDE SEQUENCE</scope>
</reference>